<sequence length="573" mass="61697">MATISKNFLDVDDKYPTGKKQRSRSSGHVDRLEEQERLERRDLDRQVKKYHDNTRHVSTGHQRTKSDLLSVPTAWDTHPRPRSSDRSDEQYHSGSRNYRVEEVKPGPRLYEYDLNPEAPSSSQLPVPIRGRPLQPDKPKNRGPPIVIQDNPPLSSKTGRSPLRSLSASPHSPTAQPALKVQYETLQNKLSQISTSCERFLEVEPADPRDLTFTKIRETVEGFAEDLHIWSHVANLDGLARIDKSMRPLVDAASDVLDRLLERVTALRGACANARPKDLKMPEMDDDDDLDVYGDDDDVDPTKAPGFVISSLLHSVGVQMRQLKLLSPSLQEATPDVEDEMRNVARLVQETGKYFGSDAALARYPVDPKFAGNAALVEARFAAGGNCLCGGPPAGGGAAKLCAYGSGGALSRASSVAGFSGGGSTPDTSSRASSEAASMSMRDGGAAGAGVASVDGGGMVLCLRAGCALRAAATSLRVGGACSCCASWASSSSSQCLICRWYWMIRRAFCVFGAEGFPGMAMLCFGSLSRSSSAMRRAMAVCWRAESSFSPRCPLAAAAARFLFLGLMATLDGS</sequence>
<keyword evidence="2" id="KW-1185">Reference proteome</keyword>
<evidence type="ECO:0000313" key="2">
    <source>
        <dbReference type="Proteomes" id="UP001153331"/>
    </source>
</evidence>
<organism evidence="1 2">
    <name type="scientific">Boeremia exigua</name>
    <dbReference type="NCBI Taxonomy" id="749465"/>
    <lineage>
        <taxon>Eukaryota</taxon>
        <taxon>Fungi</taxon>
        <taxon>Dikarya</taxon>
        <taxon>Ascomycota</taxon>
        <taxon>Pezizomycotina</taxon>
        <taxon>Dothideomycetes</taxon>
        <taxon>Pleosporomycetidae</taxon>
        <taxon>Pleosporales</taxon>
        <taxon>Pleosporineae</taxon>
        <taxon>Didymellaceae</taxon>
        <taxon>Boeremia</taxon>
    </lineage>
</organism>
<comment type="caution">
    <text evidence="1">The sequence shown here is derived from an EMBL/GenBank/DDBJ whole genome shotgun (WGS) entry which is preliminary data.</text>
</comment>
<name>A0ACC2IIF8_9PLEO</name>
<evidence type="ECO:0000313" key="1">
    <source>
        <dbReference type="EMBL" id="KAJ8114857.1"/>
    </source>
</evidence>
<dbReference type="Proteomes" id="UP001153331">
    <property type="component" value="Unassembled WGS sequence"/>
</dbReference>
<reference evidence="1" key="1">
    <citation type="submission" date="2022-11" db="EMBL/GenBank/DDBJ databases">
        <title>Genome Sequence of Boeremia exigua.</title>
        <authorList>
            <person name="Buettner E."/>
        </authorList>
    </citation>
    <scope>NUCLEOTIDE SEQUENCE</scope>
    <source>
        <strain evidence="1">CU02</strain>
    </source>
</reference>
<protein>
    <submittedName>
        <fullName evidence="1">Uncharacterized protein</fullName>
    </submittedName>
</protein>
<dbReference type="EMBL" id="JAPHNI010000171">
    <property type="protein sequence ID" value="KAJ8114857.1"/>
    <property type="molecule type" value="Genomic_DNA"/>
</dbReference>
<proteinExistence type="predicted"/>
<gene>
    <name evidence="1" type="ORF">OPT61_g3374</name>
</gene>
<accession>A0ACC2IIF8</accession>